<reference evidence="1" key="1">
    <citation type="submission" date="2012-05" db="EMBL/GenBank/DDBJ databases">
        <authorList>
            <person name="Krishnakumar V."/>
            <person name="Cheung F."/>
            <person name="Xiao Y."/>
            <person name="Chan A."/>
            <person name="Moskal W.A."/>
            <person name="Town C.D."/>
        </authorList>
    </citation>
    <scope>NUCLEOTIDE SEQUENCE</scope>
</reference>
<organism evidence="1">
    <name type="scientific">Medicago truncatula</name>
    <name type="common">Barrel medic</name>
    <name type="synonym">Medicago tribuloides</name>
    <dbReference type="NCBI Taxonomy" id="3880"/>
    <lineage>
        <taxon>Eukaryota</taxon>
        <taxon>Viridiplantae</taxon>
        <taxon>Streptophyta</taxon>
        <taxon>Embryophyta</taxon>
        <taxon>Tracheophyta</taxon>
        <taxon>Spermatophyta</taxon>
        <taxon>Magnoliopsida</taxon>
        <taxon>eudicotyledons</taxon>
        <taxon>Gunneridae</taxon>
        <taxon>Pentapetalae</taxon>
        <taxon>rosids</taxon>
        <taxon>fabids</taxon>
        <taxon>Fabales</taxon>
        <taxon>Fabaceae</taxon>
        <taxon>Papilionoideae</taxon>
        <taxon>50 kb inversion clade</taxon>
        <taxon>NPAAA clade</taxon>
        <taxon>Hologalegina</taxon>
        <taxon>IRL clade</taxon>
        <taxon>Trifolieae</taxon>
        <taxon>Medicago</taxon>
    </lineage>
</organism>
<name>I3SJE1_MEDTR</name>
<protein>
    <submittedName>
        <fullName evidence="1">Uncharacterized protein</fullName>
    </submittedName>
</protein>
<dbReference type="AlphaFoldDB" id="I3SJE1"/>
<proteinExistence type="evidence at transcript level"/>
<sequence>MNQHCINMIFQRGFLDGFDSKERVRVTRRSSK</sequence>
<accession>I3SJE1</accession>
<evidence type="ECO:0000313" key="1">
    <source>
        <dbReference type="EMBL" id="AFK40383.1"/>
    </source>
</evidence>
<dbReference type="EMBL" id="BT140588">
    <property type="protein sequence ID" value="AFK40383.1"/>
    <property type="molecule type" value="mRNA"/>
</dbReference>